<sequence>MTSPFRLDFPNTGRAFAARVAETAELCSVLTALGLFPPRPTVVVVGGAAGLDATDMDRLRPLFGSGIAPVMEKYGAVGVDGGTLAGVMQLFGEVRAGAAFPLLGVVAEGTVQLPGACAPDRGEGFELEPRHTHFLVVPGDKWGAEAPWIAEAATVLADSAPSITVLINGGDIAYDDVQLSVKAGRPVVAIAGSGRTADAFANALAGELVDEPVAALVRSGLIRSVPADAPEYLAELLEAVLGAGVE</sequence>
<comment type="caution">
    <text evidence="2">The sequence shown here is derived from an EMBL/GenBank/DDBJ whole genome shotgun (WGS) entry which is preliminary data.</text>
</comment>
<evidence type="ECO:0000313" key="2">
    <source>
        <dbReference type="EMBL" id="MFN6544810.1"/>
    </source>
</evidence>
<name>A0ABW9LB61_9MYCO</name>
<dbReference type="RefSeq" id="WP_409543793.1">
    <property type="nucleotide sequence ID" value="NZ_JBKBDD010000005.1"/>
</dbReference>
<dbReference type="InterPro" id="IPR041482">
    <property type="entry name" value="LSDAT_prok"/>
</dbReference>
<accession>A0ABW9LB61</accession>
<proteinExistence type="predicted"/>
<protein>
    <recommendedName>
        <fullName evidence="1">LSDAT prokaryote domain-containing protein</fullName>
    </recommendedName>
</protein>
<dbReference type="Pfam" id="PF18171">
    <property type="entry name" value="LSDAT_prok"/>
    <property type="match status" value="1"/>
</dbReference>
<evidence type="ECO:0000259" key="1">
    <source>
        <dbReference type="Pfam" id="PF18171"/>
    </source>
</evidence>
<evidence type="ECO:0000313" key="3">
    <source>
        <dbReference type="Proteomes" id="UP001635816"/>
    </source>
</evidence>
<gene>
    <name evidence="2" type="ORF">ACK4CT_16585</name>
</gene>
<dbReference type="Proteomes" id="UP001635816">
    <property type="component" value="Unassembled WGS sequence"/>
</dbReference>
<keyword evidence="3" id="KW-1185">Reference proteome</keyword>
<organism evidence="2 3">
    <name type="scientific">Mycolicibacterium nivoides</name>
    <dbReference type="NCBI Taxonomy" id="2487344"/>
    <lineage>
        <taxon>Bacteria</taxon>
        <taxon>Bacillati</taxon>
        <taxon>Actinomycetota</taxon>
        <taxon>Actinomycetes</taxon>
        <taxon>Mycobacteriales</taxon>
        <taxon>Mycobacteriaceae</taxon>
        <taxon>Mycolicibacterium</taxon>
    </lineage>
</organism>
<dbReference type="EMBL" id="JBKBDD010000005">
    <property type="protein sequence ID" value="MFN6544810.1"/>
    <property type="molecule type" value="Genomic_DNA"/>
</dbReference>
<reference evidence="2 3" key="1">
    <citation type="submission" date="2024-12" db="EMBL/GenBank/DDBJ databases">
        <title>The coexistence of Mycolicibacterium septicum and Mycolicibacterium nivoides in clinical samples.</title>
        <authorList>
            <person name="Wang C."/>
            <person name="Feng Y."/>
            <person name="Zong Z."/>
        </authorList>
    </citation>
    <scope>NUCLEOTIDE SEQUENCE [LARGE SCALE GENOMIC DNA]</scope>
    <source>
        <strain evidence="2 3">120309</strain>
    </source>
</reference>
<feature type="domain" description="LSDAT prokaryote" evidence="1">
    <location>
        <begin position="39"/>
        <end position="229"/>
    </location>
</feature>